<proteinExistence type="predicted"/>
<dbReference type="RefSeq" id="WP_316982825.1">
    <property type="nucleotide sequence ID" value="NZ_CP136521.1"/>
</dbReference>
<keyword evidence="3" id="KW-1185">Reference proteome</keyword>
<organism evidence="2 3">
    <name type="scientific">Hwangdonia lutea</name>
    <dbReference type="NCBI Taxonomy" id="3075823"/>
    <lineage>
        <taxon>Bacteria</taxon>
        <taxon>Pseudomonadati</taxon>
        <taxon>Bacteroidota</taxon>
        <taxon>Flavobacteriia</taxon>
        <taxon>Flavobacteriales</taxon>
        <taxon>Flavobacteriaceae</taxon>
        <taxon>Hwangdonia</taxon>
    </lineage>
</organism>
<sequence>MKIKKTHSIILSAFAIILTSSVFAHPTGNMITIGKQVLWSYINPINDRAHHACVMIWRPGNAPKVWVKSDYPASDFMLYSDQNNIYLIERRHIQTSQKFEIRILKTTINGEPEVIWNWFEDEWRIGEGGFFMVSDNQVVFGKYPKVYSLKKGETPSAYFNFEAPINRIRSLENEQILLLGDSTCWLVEQNGRIINKWTGLLDNQVKNAPLNRNQIFDVDYYNGQLLLAYWGKRSFEIIDRHGKRKAILQQKEPFTPHWVAFLENDKLLFSSELFFNGETPKPKLMRMASNGDAVKIW</sequence>
<dbReference type="AlphaFoldDB" id="A0AA97EKY7"/>
<evidence type="ECO:0000256" key="1">
    <source>
        <dbReference type="SAM" id="SignalP"/>
    </source>
</evidence>
<reference evidence="3" key="1">
    <citation type="submission" date="2024-06" db="EMBL/GenBank/DDBJ databases">
        <title>Hwangdonia haimaensis gen. nov., sp. nov., a member of the family Flavobacteriaceae isolated from the haima cold seep.</title>
        <authorList>
            <person name="Li J."/>
        </authorList>
    </citation>
    <scope>NUCLEOTIDE SEQUENCE [LARGE SCALE GENOMIC DNA]</scope>
    <source>
        <strain evidence="3">SCSIO 19198</strain>
    </source>
</reference>
<protein>
    <submittedName>
        <fullName evidence="2">Uncharacterized protein</fullName>
    </submittedName>
</protein>
<dbReference type="EMBL" id="CP136521">
    <property type="protein sequence ID" value="WOD43137.1"/>
    <property type="molecule type" value="Genomic_DNA"/>
</dbReference>
<dbReference type="Proteomes" id="UP001302486">
    <property type="component" value="Chromosome"/>
</dbReference>
<keyword evidence="1" id="KW-0732">Signal</keyword>
<dbReference type="KEGG" id="hws:RNZ46_14185"/>
<gene>
    <name evidence="2" type="ORF">RNZ46_14185</name>
</gene>
<name>A0AA97EKY7_9FLAO</name>
<feature type="chain" id="PRO_5041673148" evidence="1">
    <location>
        <begin position="25"/>
        <end position="297"/>
    </location>
</feature>
<evidence type="ECO:0000313" key="2">
    <source>
        <dbReference type="EMBL" id="WOD43137.1"/>
    </source>
</evidence>
<evidence type="ECO:0000313" key="3">
    <source>
        <dbReference type="Proteomes" id="UP001302486"/>
    </source>
</evidence>
<feature type="signal peptide" evidence="1">
    <location>
        <begin position="1"/>
        <end position="24"/>
    </location>
</feature>
<accession>A0AA97EKY7</accession>